<evidence type="ECO:0000256" key="2">
    <source>
        <dbReference type="ARBA" id="ARBA00022598"/>
    </source>
</evidence>
<comment type="subcellular location">
    <subcellularLocation>
        <location evidence="6">Cytoplasm</location>
    </subcellularLocation>
</comment>
<comment type="catalytic activity">
    <reaction evidence="6">
        <text>N(2)-formyl-N(1)-(5-phospho-beta-D-ribosyl)glycinamide + L-glutamine + ATP + H2O = 2-formamido-N(1)-(5-O-phospho-beta-D-ribosyl)acetamidine + L-glutamate + ADP + phosphate + H(+)</text>
        <dbReference type="Rhea" id="RHEA:17129"/>
        <dbReference type="ChEBI" id="CHEBI:15377"/>
        <dbReference type="ChEBI" id="CHEBI:15378"/>
        <dbReference type="ChEBI" id="CHEBI:29985"/>
        <dbReference type="ChEBI" id="CHEBI:30616"/>
        <dbReference type="ChEBI" id="CHEBI:43474"/>
        <dbReference type="ChEBI" id="CHEBI:58359"/>
        <dbReference type="ChEBI" id="CHEBI:147286"/>
        <dbReference type="ChEBI" id="CHEBI:147287"/>
        <dbReference type="ChEBI" id="CHEBI:456216"/>
        <dbReference type="EC" id="6.3.5.3"/>
    </reaction>
</comment>
<accession>A0A4Q9BAD9</accession>
<keyword evidence="8" id="KW-1185">Reference proteome</keyword>
<evidence type="ECO:0000256" key="5">
    <source>
        <dbReference type="ARBA" id="ARBA00022840"/>
    </source>
</evidence>
<keyword evidence="5 6" id="KW-0067">ATP-binding</keyword>
<dbReference type="SUPFAM" id="SSF82697">
    <property type="entry name" value="PurS-like"/>
    <property type="match status" value="1"/>
</dbReference>
<evidence type="ECO:0000313" key="7">
    <source>
        <dbReference type="EMBL" id="TBH71120.1"/>
    </source>
</evidence>
<dbReference type="GO" id="GO:0006189">
    <property type="term" value="P:'de novo' IMP biosynthetic process"/>
    <property type="evidence" value="ECO:0007669"/>
    <property type="project" value="UniProtKB-UniRule"/>
</dbReference>
<evidence type="ECO:0000313" key="8">
    <source>
        <dbReference type="Proteomes" id="UP000293583"/>
    </source>
</evidence>
<evidence type="ECO:0000256" key="3">
    <source>
        <dbReference type="ARBA" id="ARBA00022741"/>
    </source>
</evidence>
<evidence type="ECO:0000256" key="4">
    <source>
        <dbReference type="ARBA" id="ARBA00022755"/>
    </source>
</evidence>
<comment type="similarity">
    <text evidence="6">Belongs to the PurS family.</text>
</comment>
<dbReference type="NCBIfam" id="NF004630">
    <property type="entry name" value="PRK05974.1"/>
    <property type="match status" value="1"/>
</dbReference>
<dbReference type="GO" id="GO:0005737">
    <property type="term" value="C:cytoplasm"/>
    <property type="evidence" value="ECO:0007669"/>
    <property type="project" value="UniProtKB-SubCell"/>
</dbReference>
<dbReference type="OrthoDB" id="9799101at2"/>
<name>A0A4Q9BAD9_9BACT</name>
<evidence type="ECO:0000256" key="1">
    <source>
        <dbReference type="ARBA" id="ARBA00022490"/>
    </source>
</evidence>
<dbReference type="HAMAP" id="MF_01926">
    <property type="entry name" value="PurS"/>
    <property type="match status" value="1"/>
</dbReference>
<dbReference type="NCBIfam" id="TIGR00302">
    <property type="entry name" value="phosphoribosylformylglycinamidine synthase subunit PurS"/>
    <property type="match status" value="1"/>
</dbReference>
<keyword evidence="3 6" id="KW-0547">Nucleotide-binding</keyword>
<dbReference type="RefSeq" id="WP_130896307.1">
    <property type="nucleotide sequence ID" value="NZ_CP049835.1"/>
</dbReference>
<dbReference type="GO" id="GO:0004642">
    <property type="term" value="F:phosphoribosylformylglycinamidine synthase activity"/>
    <property type="evidence" value="ECO:0007669"/>
    <property type="project" value="UniProtKB-UniRule"/>
</dbReference>
<reference evidence="7 8" key="1">
    <citation type="submission" date="2019-02" db="EMBL/GenBank/DDBJ databases">
        <title>Genome of a new Bacteroidetes strain.</title>
        <authorList>
            <person name="Pitt A."/>
        </authorList>
    </citation>
    <scope>NUCLEOTIDE SEQUENCE [LARGE SCALE GENOMIC DNA]</scope>
    <source>
        <strain evidence="7 8">103A-SOEBACH</strain>
    </source>
</reference>
<keyword evidence="2 6" id="KW-0436">Ligase</keyword>
<dbReference type="EC" id="6.3.5.3" evidence="6"/>
<dbReference type="Proteomes" id="UP000293583">
    <property type="component" value="Unassembled WGS sequence"/>
</dbReference>
<keyword evidence="4 6" id="KW-0658">Purine biosynthesis</keyword>
<dbReference type="InterPro" id="IPR003850">
    <property type="entry name" value="PurS"/>
</dbReference>
<dbReference type="PANTHER" id="PTHR34696:SF1">
    <property type="entry name" value="PHOSPHORIBOSYLFORMYLGLYCINAMIDINE SYNTHASE SUBUNIT PURS"/>
    <property type="match status" value="1"/>
</dbReference>
<gene>
    <name evidence="6 7" type="primary">purS</name>
    <name evidence="7" type="ORF">EWU20_10960</name>
</gene>
<comment type="caution">
    <text evidence="7">The sequence shown here is derived from an EMBL/GenBank/DDBJ whole genome shotgun (WGS) entry which is preliminary data.</text>
</comment>
<comment type="pathway">
    <text evidence="6">Purine metabolism; IMP biosynthesis via de novo pathway; 5-amino-1-(5-phospho-D-ribosyl)imidazole from N(2)-formyl-N(1)-(5-phospho-D-ribosyl)glycinamide: step 1/2.</text>
</comment>
<dbReference type="UniPathway" id="UPA00074">
    <property type="reaction ID" value="UER00128"/>
</dbReference>
<dbReference type="GO" id="GO:0005524">
    <property type="term" value="F:ATP binding"/>
    <property type="evidence" value="ECO:0007669"/>
    <property type="project" value="UniProtKB-UniRule"/>
</dbReference>
<keyword evidence="1 6" id="KW-0963">Cytoplasm</keyword>
<organism evidence="7 8">
    <name type="scientific">Aquirufa antheringensis</name>
    <dbReference type="NCBI Taxonomy" id="2516559"/>
    <lineage>
        <taxon>Bacteria</taxon>
        <taxon>Pseudomonadati</taxon>
        <taxon>Bacteroidota</taxon>
        <taxon>Cytophagia</taxon>
        <taxon>Cytophagales</taxon>
        <taxon>Flectobacillaceae</taxon>
        <taxon>Aquirufa</taxon>
    </lineage>
</organism>
<dbReference type="PANTHER" id="PTHR34696">
    <property type="entry name" value="PHOSPHORIBOSYLFORMYLGLYCINAMIDINE SYNTHASE SUBUNIT PURS"/>
    <property type="match status" value="1"/>
</dbReference>
<comment type="subunit">
    <text evidence="6">Part of the FGAM synthase complex composed of 1 PurL, 1 PurQ and 2 PurS subunits.</text>
</comment>
<proteinExistence type="inferred from homology"/>
<dbReference type="Gene3D" id="3.30.1280.10">
    <property type="entry name" value="Phosphoribosylformylglycinamidine synthase subunit PurS"/>
    <property type="match status" value="1"/>
</dbReference>
<dbReference type="AlphaFoldDB" id="A0A4Q9BAD9"/>
<dbReference type="EMBL" id="SEWY01000006">
    <property type="protein sequence ID" value="TBH71120.1"/>
    <property type="molecule type" value="Genomic_DNA"/>
</dbReference>
<comment type="function">
    <text evidence="6">Part of the phosphoribosylformylglycinamidine synthase complex involved in the purines biosynthetic pathway. Catalyzes the ATP-dependent conversion of formylglycinamide ribonucleotide (FGAR) and glutamine to yield formylglycinamidine ribonucleotide (FGAM) and glutamate. The FGAM synthase complex is composed of three subunits. PurQ produces an ammonia molecule by converting glutamine to glutamate. PurL transfers the ammonia molecule to FGAR to form FGAM in an ATP-dependent manner. PurS interacts with PurQ and PurL and is thought to assist in the transfer of the ammonia molecule from PurQ to PurL.</text>
</comment>
<dbReference type="InterPro" id="IPR036604">
    <property type="entry name" value="PurS-like_sf"/>
</dbReference>
<evidence type="ECO:0000256" key="6">
    <source>
        <dbReference type="HAMAP-Rule" id="MF_01926"/>
    </source>
</evidence>
<sequence length="83" mass="9008">MKFLAEINVMPQKEILDPQGKAVLIGLQNLGINQVAGVRIGKHITLTVDAASEAEANEVVTNACKKLLANLIMEEFEFTLTAQ</sequence>
<dbReference type="Pfam" id="PF02700">
    <property type="entry name" value="PurS"/>
    <property type="match status" value="1"/>
</dbReference>
<protein>
    <recommendedName>
        <fullName evidence="6">Phosphoribosylformylglycinamidine synthase subunit PurS</fullName>
        <shortName evidence="6">FGAM synthase</shortName>
        <ecNumber evidence="6">6.3.5.3</ecNumber>
    </recommendedName>
    <alternativeName>
        <fullName evidence="6">Formylglycinamide ribonucleotide amidotransferase subunit III</fullName>
        <shortName evidence="6">FGAR amidotransferase III</shortName>
        <shortName evidence="6">FGAR-AT III</shortName>
    </alternativeName>
    <alternativeName>
        <fullName evidence="6">Phosphoribosylformylglycinamidine synthase subunit III</fullName>
    </alternativeName>
</protein>